<dbReference type="EMBL" id="CAJNRE010009202">
    <property type="protein sequence ID" value="CAF2080184.1"/>
    <property type="molecule type" value="Genomic_DNA"/>
</dbReference>
<dbReference type="Proteomes" id="UP000663855">
    <property type="component" value="Unassembled WGS sequence"/>
</dbReference>
<proteinExistence type="predicted"/>
<reference evidence="4" key="1">
    <citation type="submission" date="2021-02" db="EMBL/GenBank/DDBJ databases">
        <authorList>
            <person name="Nowell W R."/>
        </authorList>
    </citation>
    <scope>NUCLEOTIDE SEQUENCE</scope>
</reference>
<dbReference type="SUPFAM" id="SSF81383">
    <property type="entry name" value="F-box domain"/>
    <property type="match status" value="1"/>
</dbReference>
<accession>A0A816RUU8</accession>
<comment type="caution">
    <text evidence="4">The sequence shown here is derived from an EMBL/GenBank/DDBJ whole genome shotgun (WGS) entry which is preliminary data.</text>
</comment>
<dbReference type="PROSITE" id="PS50181">
    <property type="entry name" value="FBOX"/>
    <property type="match status" value="1"/>
</dbReference>
<dbReference type="InterPro" id="IPR001810">
    <property type="entry name" value="F-box_dom"/>
</dbReference>
<evidence type="ECO:0000313" key="2">
    <source>
        <dbReference type="EMBL" id="CAF0989277.1"/>
    </source>
</evidence>
<organism evidence="4 5">
    <name type="scientific">Rotaria magnacalcarata</name>
    <dbReference type="NCBI Taxonomy" id="392030"/>
    <lineage>
        <taxon>Eukaryota</taxon>
        <taxon>Metazoa</taxon>
        <taxon>Spiralia</taxon>
        <taxon>Gnathifera</taxon>
        <taxon>Rotifera</taxon>
        <taxon>Eurotatoria</taxon>
        <taxon>Bdelloidea</taxon>
        <taxon>Philodinida</taxon>
        <taxon>Philodinidae</taxon>
        <taxon>Rotaria</taxon>
    </lineage>
</organism>
<dbReference type="InterPro" id="IPR036047">
    <property type="entry name" value="F-box-like_dom_sf"/>
</dbReference>
<dbReference type="Proteomes" id="UP000663834">
    <property type="component" value="Unassembled WGS sequence"/>
</dbReference>
<gene>
    <name evidence="2" type="ORF">CJN711_LOCUS1767</name>
    <name evidence="3" type="ORF">KQP761_LOCUS20945</name>
    <name evidence="4" type="ORF">MBJ925_LOCUS18408</name>
</gene>
<evidence type="ECO:0000313" key="3">
    <source>
        <dbReference type="EMBL" id="CAF1588638.1"/>
    </source>
</evidence>
<name>A0A816RUU8_9BILA</name>
<feature type="domain" description="F-box" evidence="1">
    <location>
        <begin position="7"/>
        <end position="58"/>
    </location>
</feature>
<dbReference type="SUPFAM" id="SSF52047">
    <property type="entry name" value="RNI-like"/>
    <property type="match status" value="1"/>
</dbReference>
<dbReference type="Proteomes" id="UP000663824">
    <property type="component" value="Unassembled WGS sequence"/>
</dbReference>
<protein>
    <recommendedName>
        <fullName evidence="1">F-box domain-containing protein</fullName>
    </recommendedName>
</protein>
<dbReference type="EMBL" id="CAJNOV010000116">
    <property type="protein sequence ID" value="CAF0989277.1"/>
    <property type="molecule type" value="Genomic_DNA"/>
</dbReference>
<dbReference type="AlphaFoldDB" id="A0A816RUU8"/>
<sequence>MGDTERVPSLDTLPAELLYQLLDLLPCENILISVANVCRRFRSIAHAYDRYDIDLRSISKPTFHKICRSIRPVKVISLTLSDDEKTPGQIGLFLSVFHIKLFRRLRHLTLINVAAKDLMTISSQCQLNSLISFTMNARGQHIISPLKMITRAIALPSLCKLSLTSIGCIFDRISWPTDCLLQNLKIQTCTCQQFLTLLSRLPHLKTLDIALYEFRSTDARSTTIHRSLTSLTMSIGHTHITSLDSLLLLTPSLVNLKLIINSCDAEFLSQCFSWEEFIQHRLTELQKFEFFFTVCHHRQDSLFDIETLIDSFRRPFWLEDKRWLVCCEQTKSSKYRTYLYTVPMCISRFKYLKPFRKIFSTVDNLPSNTTCRVSTLIVDLTTRLMSSLFKRDDPNSTTVEFGQVTDLVLFVYGEQIRESMKFASTLIDVSQLQHLSISLYSDIKMDDDPTVYVSTLLKSVRNLRSLAINFCWPCNKYSDNLKSIISMVPRHVHHLQIDARSAKLIKEVFEQIVNLSSVAFRIRGYQPLQSEDILAWLTKRCSDFTFVNTRDTLNVWLGKMEPEPNELLSPNKRLKIND</sequence>
<evidence type="ECO:0000313" key="4">
    <source>
        <dbReference type="EMBL" id="CAF2080184.1"/>
    </source>
</evidence>
<dbReference type="OrthoDB" id="28868at2759"/>
<evidence type="ECO:0000259" key="1">
    <source>
        <dbReference type="PROSITE" id="PS50181"/>
    </source>
</evidence>
<evidence type="ECO:0000313" key="5">
    <source>
        <dbReference type="Proteomes" id="UP000663824"/>
    </source>
</evidence>
<dbReference type="EMBL" id="CAJNOW010010825">
    <property type="protein sequence ID" value="CAF1588638.1"/>
    <property type="molecule type" value="Genomic_DNA"/>
</dbReference>